<dbReference type="EMBL" id="JADBEE010000001">
    <property type="protein sequence ID" value="MBE1513415.1"/>
    <property type="molecule type" value="Genomic_DNA"/>
</dbReference>
<reference evidence="9 10" key="1">
    <citation type="submission" date="2020-10" db="EMBL/GenBank/DDBJ databases">
        <title>Sequencing the genomes of 1000 actinobacteria strains.</title>
        <authorList>
            <person name="Klenk H.-P."/>
        </authorList>
    </citation>
    <scope>NUCLEOTIDE SEQUENCE [LARGE SCALE GENOMIC DNA]</scope>
    <source>
        <strain evidence="9 10">DSM 15474</strain>
    </source>
</reference>
<evidence type="ECO:0000259" key="8">
    <source>
        <dbReference type="Pfam" id="PF10502"/>
    </source>
</evidence>
<evidence type="ECO:0000313" key="9">
    <source>
        <dbReference type="EMBL" id="MBE1513415.1"/>
    </source>
</evidence>
<dbReference type="InterPro" id="IPR019533">
    <property type="entry name" value="Peptidase_S26"/>
</dbReference>
<comment type="catalytic activity">
    <reaction evidence="1 7">
        <text>Cleavage of hydrophobic, N-terminal signal or leader sequences from secreted and periplasmic proteins.</text>
        <dbReference type="EC" id="3.4.21.89"/>
    </reaction>
</comment>
<sequence length="233" mass="25666">MPASRRDRRRRRPPRHPAAAFLIEIATILVFALVISFVVKTFLFRAFYIPSESMESTLEVDDRIIVNLLAPELLDVERGDVVVFEDTEKSWGASADVETNAFQDAMTFVGLLPDTSSHFVVKRVIGLGGDEVECCDDQGRVMVNGEPIDEPYIFDGDAPSEVEFSVTVPEDSVWVLGDHRGNSADSRSHMDEPNRGAVDLENVVGRSTAVIWPLDNFGGGGSQREPFDSVPAP</sequence>
<dbReference type="CDD" id="cd06530">
    <property type="entry name" value="S26_SPase_I"/>
    <property type="match status" value="1"/>
</dbReference>
<evidence type="ECO:0000313" key="10">
    <source>
        <dbReference type="Proteomes" id="UP000636579"/>
    </source>
</evidence>
<keyword evidence="10" id="KW-1185">Reference proteome</keyword>
<comment type="caution">
    <text evidence="9">The sequence shown here is derived from an EMBL/GenBank/DDBJ whole genome shotgun (WGS) entry which is preliminary data.</text>
</comment>
<keyword evidence="7" id="KW-0472">Membrane</keyword>
<evidence type="ECO:0000256" key="2">
    <source>
        <dbReference type="ARBA" id="ARBA00004401"/>
    </source>
</evidence>
<dbReference type="InterPro" id="IPR019758">
    <property type="entry name" value="Pept_S26A_signal_pept_1_CS"/>
</dbReference>
<feature type="domain" description="Peptidase S26" evidence="8">
    <location>
        <begin position="23"/>
        <end position="212"/>
    </location>
</feature>
<dbReference type="SUPFAM" id="SSF51306">
    <property type="entry name" value="LexA/Signal peptidase"/>
    <property type="match status" value="1"/>
</dbReference>
<name>A0ABR9J3C7_9MICC</name>
<dbReference type="Proteomes" id="UP000636579">
    <property type="component" value="Unassembled WGS sequence"/>
</dbReference>
<keyword evidence="7" id="KW-1133">Transmembrane helix</keyword>
<dbReference type="PROSITE" id="PS00761">
    <property type="entry name" value="SPASE_I_3"/>
    <property type="match status" value="1"/>
</dbReference>
<dbReference type="Gene3D" id="2.10.109.10">
    <property type="entry name" value="Umud Fragment, subunit A"/>
    <property type="match status" value="1"/>
</dbReference>
<accession>A0ABR9J3C7</accession>
<evidence type="ECO:0000256" key="5">
    <source>
        <dbReference type="ARBA" id="ARBA00022670"/>
    </source>
</evidence>
<proteinExistence type="inferred from homology"/>
<evidence type="ECO:0000256" key="6">
    <source>
        <dbReference type="ARBA" id="ARBA00022801"/>
    </source>
</evidence>
<dbReference type="InterPro" id="IPR019756">
    <property type="entry name" value="Pept_S26A_signal_pept_1_Ser-AS"/>
</dbReference>
<keyword evidence="5 7" id="KW-0645">Protease</keyword>
<dbReference type="Pfam" id="PF10502">
    <property type="entry name" value="Peptidase_S26"/>
    <property type="match status" value="1"/>
</dbReference>
<dbReference type="PRINTS" id="PR00727">
    <property type="entry name" value="LEADERPTASE"/>
</dbReference>
<gene>
    <name evidence="9" type="ORF">H4W26_000170</name>
</gene>
<evidence type="ECO:0000256" key="1">
    <source>
        <dbReference type="ARBA" id="ARBA00000677"/>
    </source>
</evidence>
<dbReference type="PANTHER" id="PTHR43390">
    <property type="entry name" value="SIGNAL PEPTIDASE I"/>
    <property type="match status" value="1"/>
</dbReference>
<comment type="similarity">
    <text evidence="3 7">Belongs to the peptidase S26 family.</text>
</comment>
<evidence type="ECO:0000256" key="4">
    <source>
        <dbReference type="ARBA" id="ARBA00013208"/>
    </source>
</evidence>
<evidence type="ECO:0000256" key="3">
    <source>
        <dbReference type="ARBA" id="ARBA00009370"/>
    </source>
</evidence>
<dbReference type="GO" id="GO:0009003">
    <property type="term" value="F:signal peptidase activity"/>
    <property type="evidence" value="ECO:0007669"/>
    <property type="project" value="UniProtKB-EC"/>
</dbReference>
<dbReference type="InterPro" id="IPR000223">
    <property type="entry name" value="Pept_S26A_signal_pept_1"/>
</dbReference>
<dbReference type="InterPro" id="IPR036286">
    <property type="entry name" value="LexA/Signal_pep-like_sf"/>
</dbReference>
<dbReference type="NCBIfam" id="TIGR02227">
    <property type="entry name" value="sigpep_I_bact"/>
    <property type="match status" value="1"/>
</dbReference>
<dbReference type="PROSITE" id="PS00501">
    <property type="entry name" value="SPASE_I_1"/>
    <property type="match status" value="1"/>
</dbReference>
<keyword evidence="7" id="KW-0812">Transmembrane</keyword>
<protein>
    <recommendedName>
        <fullName evidence="4 7">Signal peptidase I</fullName>
        <ecNumber evidence="4 7">3.4.21.89</ecNumber>
    </recommendedName>
</protein>
<organism evidence="9 10">
    <name type="scientific">Nesterenkonia halotolerans</name>
    <dbReference type="NCBI Taxonomy" id="225325"/>
    <lineage>
        <taxon>Bacteria</taxon>
        <taxon>Bacillati</taxon>
        <taxon>Actinomycetota</taxon>
        <taxon>Actinomycetes</taxon>
        <taxon>Micrococcales</taxon>
        <taxon>Micrococcaceae</taxon>
        <taxon>Nesterenkonia</taxon>
    </lineage>
</organism>
<evidence type="ECO:0000256" key="7">
    <source>
        <dbReference type="RuleBase" id="RU362042"/>
    </source>
</evidence>
<dbReference type="PANTHER" id="PTHR43390:SF1">
    <property type="entry name" value="CHLOROPLAST PROCESSING PEPTIDASE"/>
    <property type="match status" value="1"/>
</dbReference>
<feature type="transmembrane region" description="Helical" evidence="7">
    <location>
        <begin position="21"/>
        <end position="48"/>
    </location>
</feature>
<dbReference type="EC" id="3.4.21.89" evidence="4 7"/>
<keyword evidence="6 7" id="KW-0378">Hydrolase</keyword>
<comment type="subcellular location">
    <subcellularLocation>
        <location evidence="2">Cell membrane</location>
        <topology evidence="2">Single-pass type II membrane protein</topology>
    </subcellularLocation>
    <subcellularLocation>
        <location evidence="7">Membrane</location>
        <topology evidence="7">Single-pass type II membrane protein</topology>
    </subcellularLocation>
</comment>
<dbReference type="RefSeq" id="WP_318779723.1">
    <property type="nucleotide sequence ID" value="NZ_JADBEE010000001.1"/>
</dbReference>